<feature type="transmembrane region" description="Helical" evidence="7">
    <location>
        <begin position="220"/>
        <end position="238"/>
    </location>
</feature>
<dbReference type="InterPro" id="IPR035906">
    <property type="entry name" value="MetI-like_sf"/>
</dbReference>
<dbReference type="InterPro" id="IPR000515">
    <property type="entry name" value="MetI-like"/>
</dbReference>
<keyword evidence="2 7" id="KW-0813">Transport</keyword>
<keyword evidence="10" id="KW-1185">Reference proteome</keyword>
<comment type="similarity">
    <text evidence="7">Belongs to the binding-protein-dependent transport system permease family.</text>
</comment>
<dbReference type="SUPFAM" id="SSF161098">
    <property type="entry name" value="MetI-like"/>
    <property type="match status" value="1"/>
</dbReference>
<dbReference type="Proteomes" id="UP001597180">
    <property type="component" value="Unassembled WGS sequence"/>
</dbReference>
<evidence type="ECO:0000259" key="8">
    <source>
        <dbReference type="PROSITE" id="PS50928"/>
    </source>
</evidence>
<feature type="transmembrane region" description="Helical" evidence="7">
    <location>
        <begin position="82"/>
        <end position="104"/>
    </location>
</feature>
<gene>
    <name evidence="9" type="ORF">ACFQ4B_14500</name>
</gene>
<evidence type="ECO:0000256" key="1">
    <source>
        <dbReference type="ARBA" id="ARBA00004651"/>
    </source>
</evidence>
<accession>A0ABW3UKH0</accession>
<evidence type="ECO:0000256" key="4">
    <source>
        <dbReference type="ARBA" id="ARBA00022692"/>
    </source>
</evidence>
<dbReference type="CDD" id="cd06261">
    <property type="entry name" value="TM_PBP2"/>
    <property type="match status" value="1"/>
</dbReference>
<evidence type="ECO:0000256" key="2">
    <source>
        <dbReference type="ARBA" id="ARBA00022448"/>
    </source>
</evidence>
<dbReference type="PANTHER" id="PTHR43227">
    <property type="entry name" value="BLL4140 PROTEIN"/>
    <property type="match status" value="1"/>
</dbReference>
<comment type="caution">
    <text evidence="9">The sequence shown here is derived from an EMBL/GenBank/DDBJ whole genome shotgun (WGS) entry which is preliminary data.</text>
</comment>
<organism evidence="9 10">
    <name type="scientific">Paenibacillus vulneris</name>
    <dbReference type="NCBI Taxonomy" id="1133364"/>
    <lineage>
        <taxon>Bacteria</taxon>
        <taxon>Bacillati</taxon>
        <taxon>Bacillota</taxon>
        <taxon>Bacilli</taxon>
        <taxon>Bacillales</taxon>
        <taxon>Paenibacillaceae</taxon>
        <taxon>Paenibacillus</taxon>
    </lineage>
</organism>
<dbReference type="Gene3D" id="1.10.3720.10">
    <property type="entry name" value="MetI-like"/>
    <property type="match status" value="1"/>
</dbReference>
<sequence>MNRKLRLSSATLRKVEGSLFIAPWVIGFLGFIAFPLVYSFYMSFNRVKITAGGVEYSPVGFQYYREILFADGGLLYNDLLPFLRQALMMIPVIVVFSLLVAILLNQKFIGRSFFRVIFFLPVIFSTGQIIQEFITQGEGTLSFVQEFELGSYINTYLPKAWAAPLNSIINSFVLILWYSGVQILIFLAGRQTISTSVYEAARIDGADPWETFWKITLPGLTPFILLNLIYTVVDLFTFPSNPIISKVNTTNYGLSSALAWIYFMIVLLFLGIVLLIFSRVTKSSSGAK</sequence>
<evidence type="ECO:0000256" key="3">
    <source>
        <dbReference type="ARBA" id="ARBA00022475"/>
    </source>
</evidence>
<evidence type="ECO:0000313" key="9">
    <source>
        <dbReference type="EMBL" id="MFD1221333.1"/>
    </source>
</evidence>
<feature type="domain" description="ABC transmembrane type-1" evidence="8">
    <location>
        <begin position="79"/>
        <end position="281"/>
    </location>
</feature>
<dbReference type="PROSITE" id="PS50928">
    <property type="entry name" value="ABC_TM1"/>
    <property type="match status" value="1"/>
</dbReference>
<dbReference type="EMBL" id="JBHTLU010000015">
    <property type="protein sequence ID" value="MFD1221333.1"/>
    <property type="molecule type" value="Genomic_DNA"/>
</dbReference>
<feature type="transmembrane region" description="Helical" evidence="7">
    <location>
        <begin position="168"/>
        <end position="188"/>
    </location>
</feature>
<evidence type="ECO:0000256" key="7">
    <source>
        <dbReference type="RuleBase" id="RU363032"/>
    </source>
</evidence>
<keyword evidence="4 7" id="KW-0812">Transmembrane</keyword>
<dbReference type="RefSeq" id="WP_079909828.1">
    <property type="nucleotide sequence ID" value="NZ_BAABJG010000021.1"/>
</dbReference>
<keyword evidence="5 7" id="KW-1133">Transmembrane helix</keyword>
<evidence type="ECO:0000256" key="6">
    <source>
        <dbReference type="ARBA" id="ARBA00023136"/>
    </source>
</evidence>
<protein>
    <submittedName>
        <fullName evidence="9">Carbohydrate ABC transporter permease</fullName>
    </submittedName>
</protein>
<reference evidence="10" key="1">
    <citation type="journal article" date="2019" name="Int. J. Syst. Evol. Microbiol.">
        <title>The Global Catalogue of Microorganisms (GCM) 10K type strain sequencing project: providing services to taxonomists for standard genome sequencing and annotation.</title>
        <authorList>
            <consortium name="The Broad Institute Genomics Platform"/>
            <consortium name="The Broad Institute Genome Sequencing Center for Infectious Disease"/>
            <person name="Wu L."/>
            <person name="Ma J."/>
        </authorList>
    </citation>
    <scope>NUCLEOTIDE SEQUENCE [LARGE SCALE GENOMIC DNA]</scope>
    <source>
        <strain evidence="10">CCUG 53270</strain>
    </source>
</reference>
<name>A0ABW3UKH0_9BACL</name>
<feature type="transmembrane region" description="Helical" evidence="7">
    <location>
        <begin position="21"/>
        <end position="41"/>
    </location>
</feature>
<comment type="subcellular location">
    <subcellularLocation>
        <location evidence="1 7">Cell membrane</location>
        <topology evidence="1 7">Multi-pass membrane protein</topology>
    </subcellularLocation>
</comment>
<dbReference type="PANTHER" id="PTHR43227:SF3">
    <property type="entry name" value="BINDING-PROTEIN-DEPENDENT TRANSPORT SYSTEMS INNER MEMBRANE COMPONENT"/>
    <property type="match status" value="1"/>
</dbReference>
<evidence type="ECO:0000313" key="10">
    <source>
        <dbReference type="Proteomes" id="UP001597180"/>
    </source>
</evidence>
<proteinExistence type="inferred from homology"/>
<evidence type="ECO:0000256" key="5">
    <source>
        <dbReference type="ARBA" id="ARBA00022989"/>
    </source>
</evidence>
<dbReference type="Pfam" id="PF00528">
    <property type="entry name" value="BPD_transp_1"/>
    <property type="match status" value="1"/>
</dbReference>
<feature type="transmembrane region" description="Helical" evidence="7">
    <location>
        <begin position="116"/>
        <end position="134"/>
    </location>
</feature>
<keyword evidence="3" id="KW-1003">Cell membrane</keyword>
<feature type="transmembrane region" description="Helical" evidence="7">
    <location>
        <begin position="258"/>
        <end position="278"/>
    </location>
</feature>
<keyword evidence="6 7" id="KW-0472">Membrane</keyword>
<dbReference type="InterPro" id="IPR050809">
    <property type="entry name" value="UgpAE/MalFG_permease"/>
</dbReference>